<dbReference type="GO" id="GO:0005737">
    <property type="term" value="C:cytoplasm"/>
    <property type="evidence" value="ECO:0007669"/>
    <property type="project" value="TreeGrafter"/>
</dbReference>
<dbReference type="Gene3D" id="3.40.50.10140">
    <property type="entry name" value="Toll/interleukin-1 receptor homology (TIR) domain"/>
    <property type="match status" value="1"/>
</dbReference>
<dbReference type="InterPro" id="IPR017279">
    <property type="entry name" value="Tol-interleuk_rcpt_adapt_Tirap"/>
</dbReference>
<accession>A0AAY5LBA8</accession>
<dbReference type="PANTHER" id="PTHR22662">
    <property type="entry name" value="TIRAP"/>
    <property type="match status" value="1"/>
</dbReference>
<name>A0AAY5LBA8_ESOLU</name>
<sequence>GRKHTQGRTPSPSVNGALSLAPNSSPTLPPVLSSTIRWSQTYDVCVCHSPDDTEEAICLVSYLENTSCGLRCFLRPRDAELGGAISSEICHAVQNSHCLALLITPNFLLDDWCKYMMHQALSEGPMSNRIIPLVLNLSYSQYPHELRFYYYKDLSKNPEQGYTQVYKTVLKCE</sequence>
<reference evidence="3 4" key="1">
    <citation type="submission" date="2020-02" db="EMBL/GenBank/DDBJ databases">
        <title>Esox lucius (northern pike) genome, fEsoLuc1, primary haplotype.</title>
        <authorList>
            <person name="Myers G."/>
            <person name="Karagic N."/>
            <person name="Meyer A."/>
            <person name="Pippel M."/>
            <person name="Reichard M."/>
            <person name="Winkler S."/>
            <person name="Tracey A."/>
            <person name="Sims Y."/>
            <person name="Howe K."/>
            <person name="Rhie A."/>
            <person name="Formenti G."/>
            <person name="Durbin R."/>
            <person name="Fedrigo O."/>
            <person name="Jarvis E.D."/>
        </authorList>
    </citation>
    <scope>NUCLEOTIDE SEQUENCE [LARGE SCALE GENOMIC DNA]</scope>
</reference>
<dbReference type="Ensembl" id="ENSELUT00000101616.1">
    <property type="protein sequence ID" value="ENSELUP00000098015.1"/>
    <property type="gene ID" value="ENSELUG00000044215.1"/>
</dbReference>
<keyword evidence="4" id="KW-1185">Reference proteome</keyword>
<dbReference type="GO" id="GO:0035663">
    <property type="term" value="F:Toll-like receptor 2 binding"/>
    <property type="evidence" value="ECO:0007669"/>
    <property type="project" value="TreeGrafter"/>
</dbReference>
<evidence type="ECO:0000313" key="4">
    <source>
        <dbReference type="Proteomes" id="UP000265140"/>
    </source>
</evidence>
<evidence type="ECO:0000256" key="1">
    <source>
        <dbReference type="SAM" id="MobiDB-lite"/>
    </source>
</evidence>
<dbReference type="PROSITE" id="PS50104">
    <property type="entry name" value="TIR"/>
    <property type="match status" value="1"/>
</dbReference>
<feature type="region of interest" description="Disordered" evidence="1">
    <location>
        <begin position="1"/>
        <end position="26"/>
    </location>
</feature>
<dbReference type="PANTHER" id="PTHR22662:SF0">
    <property type="entry name" value="TOLL_INTERLEUKIN-1 RECEPTOR DOMAIN-CONTAINING ADAPTER PROTEIN"/>
    <property type="match status" value="1"/>
</dbReference>
<dbReference type="GeneTree" id="ENSGT00510000048428"/>
<dbReference type="AlphaFoldDB" id="A0AAY5LBA8"/>
<dbReference type="GO" id="GO:0005886">
    <property type="term" value="C:plasma membrane"/>
    <property type="evidence" value="ECO:0007669"/>
    <property type="project" value="TreeGrafter"/>
</dbReference>
<dbReference type="InterPro" id="IPR000157">
    <property type="entry name" value="TIR_dom"/>
</dbReference>
<dbReference type="GO" id="GO:2000343">
    <property type="term" value="P:positive regulation of chemokine (C-X-C motif) ligand 2 production"/>
    <property type="evidence" value="ECO:0007669"/>
    <property type="project" value="TreeGrafter"/>
</dbReference>
<dbReference type="SMART" id="SM00255">
    <property type="entry name" value="TIR"/>
    <property type="match status" value="1"/>
</dbReference>
<protein>
    <submittedName>
        <fullName evidence="3">TIR domain containing adaptor protein</fullName>
    </submittedName>
</protein>
<dbReference type="GO" id="GO:0043123">
    <property type="term" value="P:positive regulation of canonical NF-kappaB signal transduction"/>
    <property type="evidence" value="ECO:0007669"/>
    <property type="project" value="TreeGrafter"/>
</dbReference>
<evidence type="ECO:0000259" key="2">
    <source>
        <dbReference type="PROSITE" id="PS50104"/>
    </source>
</evidence>
<feature type="domain" description="TIR" evidence="2">
    <location>
        <begin position="40"/>
        <end position="169"/>
    </location>
</feature>
<feature type="compositionally biased region" description="Polar residues" evidence="1">
    <location>
        <begin position="7"/>
        <end position="16"/>
    </location>
</feature>
<dbReference type="GO" id="GO:0032760">
    <property type="term" value="P:positive regulation of tumor necrosis factor production"/>
    <property type="evidence" value="ECO:0007669"/>
    <property type="project" value="TreeGrafter"/>
</dbReference>
<proteinExistence type="predicted"/>
<dbReference type="SUPFAM" id="SSF52200">
    <property type="entry name" value="Toll/Interleukin receptor TIR domain"/>
    <property type="match status" value="1"/>
</dbReference>
<gene>
    <name evidence="3" type="primary">TIRAP</name>
</gene>
<dbReference type="InterPro" id="IPR035897">
    <property type="entry name" value="Toll_tir_struct_dom_sf"/>
</dbReference>
<dbReference type="Proteomes" id="UP000265140">
    <property type="component" value="Chromosome 1"/>
</dbReference>
<dbReference type="GO" id="GO:0035662">
    <property type="term" value="F:Toll-like receptor 4 binding"/>
    <property type="evidence" value="ECO:0007669"/>
    <property type="project" value="TreeGrafter"/>
</dbReference>
<dbReference type="Pfam" id="PF13676">
    <property type="entry name" value="TIR_2"/>
    <property type="match status" value="1"/>
</dbReference>
<reference evidence="3" key="3">
    <citation type="submission" date="2025-09" db="UniProtKB">
        <authorList>
            <consortium name="Ensembl"/>
        </authorList>
    </citation>
    <scope>IDENTIFICATION</scope>
</reference>
<reference evidence="3" key="2">
    <citation type="submission" date="2025-08" db="UniProtKB">
        <authorList>
            <consortium name="Ensembl"/>
        </authorList>
    </citation>
    <scope>IDENTIFICATION</scope>
</reference>
<dbReference type="GO" id="GO:0034142">
    <property type="term" value="P:toll-like receptor 4 signaling pathway"/>
    <property type="evidence" value="ECO:0007669"/>
    <property type="project" value="TreeGrafter"/>
</dbReference>
<organism evidence="3 4">
    <name type="scientific">Esox lucius</name>
    <name type="common">Northern pike</name>
    <dbReference type="NCBI Taxonomy" id="8010"/>
    <lineage>
        <taxon>Eukaryota</taxon>
        <taxon>Metazoa</taxon>
        <taxon>Chordata</taxon>
        <taxon>Craniata</taxon>
        <taxon>Vertebrata</taxon>
        <taxon>Euteleostomi</taxon>
        <taxon>Actinopterygii</taxon>
        <taxon>Neopterygii</taxon>
        <taxon>Teleostei</taxon>
        <taxon>Protacanthopterygii</taxon>
        <taxon>Esociformes</taxon>
        <taxon>Esocidae</taxon>
        <taxon>Esox</taxon>
    </lineage>
</organism>
<evidence type="ECO:0000313" key="3">
    <source>
        <dbReference type="Ensembl" id="ENSELUP00000098015.1"/>
    </source>
</evidence>